<evidence type="ECO:0000313" key="2">
    <source>
        <dbReference type="Proteomes" id="UP001205311"/>
    </source>
</evidence>
<dbReference type="InterPro" id="IPR025680">
    <property type="entry name" value="DddI"/>
</dbReference>
<gene>
    <name evidence="1" type="ORF">LX15_005346</name>
</gene>
<dbReference type="RefSeq" id="WP_253672617.1">
    <property type="nucleotide sequence ID" value="NZ_JAMTCP010000045.1"/>
</dbReference>
<protein>
    <submittedName>
        <fullName evidence="1">Immunity protein Imm1</fullName>
    </submittedName>
</protein>
<accession>A0ABT1I216</accession>
<evidence type="ECO:0000313" key="1">
    <source>
        <dbReference type="EMBL" id="MCP2261620.1"/>
    </source>
</evidence>
<name>A0ABT1I216_STRSD</name>
<dbReference type="Pfam" id="PF14430">
    <property type="entry name" value="Imm1"/>
    <property type="match status" value="1"/>
</dbReference>
<keyword evidence="2" id="KW-1185">Reference proteome</keyword>
<proteinExistence type="predicted"/>
<dbReference type="EMBL" id="JAMTCP010000045">
    <property type="protein sequence ID" value="MCP2261620.1"/>
    <property type="molecule type" value="Genomic_DNA"/>
</dbReference>
<sequence>MTIEVMWRTVENDQWREHHGTAANTEELAGIVRLLDDPRVDGATVHHADTERFSEVVFGVRDGRAAMFYTDEDGAWYTLSEDEGEEREPPVWFEVDFPHRAEVTAELVVAALDEYRVTGLRPTVVRWQPMEL</sequence>
<dbReference type="Proteomes" id="UP001205311">
    <property type="component" value="Unassembled WGS sequence"/>
</dbReference>
<comment type="caution">
    <text evidence="1">The sequence shown here is derived from an EMBL/GenBank/DDBJ whole genome shotgun (WGS) entry which is preliminary data.</text>
</comment>
<reference evidence="1 2" key="1">
    <citation type="submission" date="2022-06" db="EMBL/GenBank/DDBJ databases">
        <title>Genomic Encyclopedia of Archaeal and Bacterial Type Strains, Phase II (KMG-II): from individual species to whole genera.</title>
        <authorList>
            <person name="Goeker M."/>
        </authorList>
    </citation>
    <scope>NUCLEOTIDE SEQUENCE [LARGE SCALE GENOMIC DNA]</scope>
    <source>
        <strain evidence="1 2">DSM 40477</strain>
    </source>
</reference>
<organism evidence="1 2">
    <name type="scientific">Streptoalloteichus tenebrarius (strain ATCC 17920 / DSM 40477 / JCM 4838 / CBS 697.72 / NBRC 16177 / NCIMB 11028 / NRRL B-12390 / A12253. 1 / ISP 5477)</name>
    <name type="common">Streptomyces tenebrarius</name>
    <dbReference type="NCBI Taxonomy" id="1933"/>
    <lineage>
        <taxon>Bacteria</taxon>
        <taxon>Bacillati</taxon>
        <taxon>Actinomycetota</taxon>
        <taxon>Actinomycetes</taxon>
        <taxon>Pseudonocardiales</taxon>
        <taxon>Pseudonocardiaceae</taxon>
        <taxon>Streptoalloteichus</taxon>
    </lineage>
</organism>